<name>E0S0D0_BUTPB</name>
<evidence type="ECO:0000313" key="5">
    <source>
        <dbReference type="Proteomes" id="UP000001299"/>
    </source>
</evidence>
<evidence type="ECO:0000259" key="3">
    <source>
        <dbReference type="SMART" id="SM00331"/>
    </source>
</evidence>
<dbReference type="Gene3D" id="3.60.40.10">
    <property type="entry name" value="PPM-type phosphatase domain"/>
    <property type="match status" value="1"/>
</dbReference>
<feature type="transmembrane region" description="Helical" evidence="2">
    <location>
        <begin position="43"/>
        <end position="65"/>
    </location>
</feature>
<dbReference type="HOGENOM" id="CLU_534941_0_0_9"/>
<protein>
    <submittedName>
        <fullName evidence="4">SpoIIE domain-containing protein</fullName>
    </submittedName>
</protein>
<keyword evidence="2" id="KW-0812">Transmembrane</keyword>
<evidence type="ECO:0000256" key="1">
    <source>
        <dbReference type="ARBA" id="ARBA00022801"/>
    </source>
</evidence>
<feature type="transmembrane region" description="Helical" evidence="2">
    <location>
        <begin position="12"/>
        <end position="31"/>
    </location>
</feature>
<dbReference type="InterPro" id="IPR036457">
    <property type="entry name" value="PPM-type-like_dom_sf"/>
</dbReference>
<dbReference type="Pfam" id="PF07228">
    <property type="entry name" value="SpoIIE"/>
    <property type="match status" value="1"/>
</dbReference>
<dbReference type="eggNOG" id="COG2208">
    <property type="taxonomic scope" value="Bacteria"/>
</dbReference>
<feature type="transmembrane region" description="Helical" evidence="2">
    <location>
        <begin position="113"/>
        <end position="134"/>
    </location>
</feature>
<sequence length="509" mass="56814">MEFIGKKQKRQIIIVSIIYLTMIFLCVQFLYLKGIHNLLPIYVFNISGDIFGMAVGYLVFACCIIDVQKNGSDLKYLLYLLNAAYVGLFADAIAWLVDGDPNLIPINMIDNTIYYMCAPAEAYCFWLYTMNYLGINKGIIQKAGKVLRVGFFIAIGLRIINLFTGIYFTIGPDGVYHRSPLYPISLIFAFLTLISALIAVWIEKKHLQLYQVVVFFIYAFAPLIVGVMTLAVYGLSLSAGVIMLVILLMYGVLNVAQGRDKVVADRDLTLASAIQENVLPKTFPYLPERKEFDLFATMTPAKEVGGDFYDFFMLDDDHLTLVMADVSGKGIPAALFMMVSRTLIRNRMLMGESPGKALESVNEQLCEGNKAELFVTVWLAVISLSTGEGIAVNAGHEHPVLRRKDGEYEIVAYKHSPAVATIEGIRFREHEFKLNPGDSLFVYTDGVPEATNEDNELFGTTRMLEALNANPDARPEALLEDIKASIDKFVGDAKQFDDITMLGMHYFGP</sequence>
<dbReference type="RefSeq" id="WP_013282269.1">
    <property type="nucleotide sequence ID" value="NC_014387.1"/>
</dbReference>
<feature type="transmembrane region" description="Helical" evidence="2">
    <location>
        <begin position="77"/>
        <end position="97"/>
    </location>
</feature>
<keyword evidence="1" id="KW-0378">Hydrolase</keyword>
<dbReference type="STRING" id="515622.bpr_I2887"/>
<dbReference type="PANTHER" id="PTHR43156">
    <property type="entry name" value="STAGE II SPORULATION PROTEIN E-RELATED"/>
    <property type="match status" value="1"/>
</dbReference>
<feature type="transmembrane region" description="Helical" evidence="2">
    <location>
        <begin position="237"/>
        <end position="256"/>
    </location>
</feature>
<gene>
    <name evidence="4" type="ordered locus">bpr_I2887</name>
</gene>
<feature type="transmembrane region" description="Helical" evidence="2">
    <location>
        <begin position="209"/>
        <end position="231"/>
    </location>
</feature>
<dbReference type="SUPFAM" id="SSF81606">
    <property type="entry name" value="PP2C-like"/>
    <property type="match status" value="1"/>
</dbReference>
<dbReference type="PANTHER" id="PTHR43156:SF2">
    <property type="entry name" value="STAGE II SPORULATION PROTEIN E"/>
    <property type="match status" value="1"/>
</dbReference>
<dbReference type="InterPro" id="IPR052016">
    <property type="entry name" value="Bact_Sigma-Reg"/>
</dbReference>
<proteinExistence type="predicted"/>
<organism evidence="4 5">
    <name type="scientific">Butyrivibrio proteoclasticus (strain ATCC 51982 / DSM 14932 / B316)</name>
    <name type="common">Clostridium proteoclasticum</name>
    <dbReference type="NCBI Taxonomy" id="515622"/>
    <lineage>
        <taxon>Bacteria</taxon>
        <taxon>Bacillati</taxon>
        <taxon>Bacillota</taxon>
        <taxon>Clostridia</taxon>
        <taxon>Lachnospirales</taxon>
        <taxon>Lachnospiraceae</taxon>
        <taxon>Butyrivibrio</taxon>
    </lineage>
</organism>
<reference evidence="4 5" key="1">
    <citation type="journal article" date="2010" name="PLoS ONE">
        <title>The glycobiome of the rumen bacterium Butyrivibrio proteoclasticus B316(T) highlights adaptation to a polysaccharide-rich environment.</title>
        <authorList>
            <person name="Kelly W.J."/>
            <person name="Leahy S.C."/>
            <person name="Altermann E."/>
            <person name="Yeoman C.J."/>
            <person name="Dunne J.C."/>
            <person name="Kong Z."/>
            <person name="Pacheco D.M."/>
            <person name="Li D."/>
            <person name="Noel S.J."/>
            <person name="Moon C.D."/>
            <person name="Cookson A.L."/>
            <person name="Attwood G.T."/>
        </authorList>
    </citation>
    <scope>NUCLEOTIDE SEQUENCE [LARGE SCALE GENOMIC DNA]</scope>
    <source>
        <strain evidence="5">ATCC 51982 / DSM 14932 / B316</strain>
    </source>
</reference>
<evidence type="ECO:0000256" key="2">
    <source>
        <dbReference type="SAM" id="Phobius"/>
    </source>
</evidence>
<evidence type="ECO:0000313" key="4">
    <source>
        <dbReference type="EMBL" id="ADL35617.1"/>
    </source>
</evidence>
<dbReference type="InterPro" id="IPR001932">
    <property type="entry name" value="PPM-type_phosphatase-like_dom"/>
</dbReference>
<feature type="transmembrane region" description="Helical" evidence="2">
    <location>
        <begin position="182"/>
        <end position="202"/>
    </location>
</feature>
<accession>E0S0D0</accession>
<dbReference type="AlphaFoldDB" id="E0S0D0"/>
<keyword evidence="2" id="KW-0472">Membrane</keyword>
<keyword evidence="5" id="KW-1185">Reference proteome</keyword>
<dbReference type="SMART" id="SM00331">
    <property type="entry name" value="PP2C_SIG"/>
    <property type="match status" value="1"/>
</dbReference>
<dbReference type="GO" id="GO:0016791">
    <property type="term" value="F:phosphatase activity"/>
    <property type="evidence" value="ECO:0007669"/>
    <property type="project" value="TreeGrafter"/>
</dbReference>
<dbReference type="Proteomes" id="UP000001299">
    <property type="component" value="Chromosome 1"/>
</dbReference>
<feature type="transmembrane region" description="Helical" evidence="2">
    <location>
        <begin position="146"/>
        <end position="170"/>
    </location>
</feature>
<dbReference type="KEGG" id="bpb:bpr_I2887"/>
<dbReference type="EMBL" id="CP001810">
    <property type="protein sequence ID" value="ADL35617.1"/>
    <property type="molecule type" value="Genomic_DNA"/>
</dbReference>
<feature type="domain" description="PPM-type phosphatase" evidence="3">
    <location>
        <begin position="289"/>
        <end position="506"/>
    </location>
</feature>
<keyword evidence="2" id="KW-1133">Transmembrane helix</keyword>